<sequence>MGFSSVAMTQPIKMQFESLTLLLFHMLPNILASVLHTKSSIESQPPQKGSEQPTKKLPHALVMKPPPLLTLFEDKFISTKILLLEAWGSTLPLDQFLTTYAGSVRAILYSGASPITPHIIQLLPFLQLVVTASAGINHIDLNECKNPRGLA</sequence>
<evidence type="ECO:0000313" key="4">
    <source>
        <dbReference type="Proteomes" id="UP001396334"/>
    </source>
</evidence>
<comment type="caution">
    <text evidence="3">The sequence shown here is derived from an EMBL/GenBank/DDBJ whole genome shotgun (WGS) entry which is preliminary data.</text>
</comment>
<dbReference type="Gene3D" id="3.40.50.720">
    <property type="entry name" value="NAD(P)-binding Rossmann-like Domain"/>
    <property type="match status" value="1"/>
</dbReference>
<feature type="domain" description="D-isomer specific 2-hydroxyacid dehydrogenase catalytic" evidence="2">
    <location>
        <begin position="90"/>
        <end position="146"/>
    </location>
</feature>
<evidence type="ECO:0000256" key="1">
    <source>
        <dbReference type="SAM" id="SignalP"/>
    </source>
</evidence>
<evidence type="ECO:0000313" key="3">
    <source>
        <dbReference type="EMBL" id="KAK9001688.1"/>
    </source>
</evidence>
<dbReference type="Proteomes" id="UP001396334">
    <property type="component" value="Unassembled WGS sequence"/>
</dbReference>
<accession>A0ABR2QLZ6</accession>
<protein>
    <recommendedName>
        <fullName evidence="2">D-isomer specific 2-hydroxyacid dehydrogenase catalytic domain-containing protein</fullName>
    </recommendedName>
</protein>
<organism evidence="3 4">
    <name type="scientific">Hibiscus sabdariffa</name>
    <name type="common">roselle</name>
    <dbReference type="NCBI Taxonomy" id="183260"/>
    <lineage>
        <taxon>Eukaryota</taxon>
        <taxon>Viridiplantae</taxon>
        <taxon>Streptophyta</taxon>
        <taxon>Embryophyta</taxon>
        <taxon>Tracheophyta</taxon>
        <taxon>Spermatophyta</taxon>
        <taxon>Magnoliopsida</taxon>
        <taxon>eudicotyledons</taxon>
        <taxon>Gunneridae</taxon>
        <taxon>Pentapetalae</taxon>
        <taxon>rosids</taxon>
        <taxon>malvids</taxon>
        <taxon>Malvales</taxon>
        <taxon>Malvaceae</taxon>
        <taxon>Malvoideae</taxon>
        <taxon>Hibiscus</taxon>
    </lineage>
</organism>
<dbReference type="InterPro" id="IPR006139">
    <property type="entry name" value="D-isomer_2_OHA_DH_cat_dom"/>
</dbReference>
<dbReference type="Pfam" id="PF00389">
    <property type="entry name" value="2-Hacid_dh"/>
    <property type="match status" value="1"/>
</dbReference>
<keyword evidence="4" id="KW-1185">Reference proteome</keyword>
<feature type="signal peptide" evidence="1">
    <location>
        <begin position="1"/>
        <end position="32"/>
    </location>
</feature>
<evidence type="ECO:0000259" key="2">
    <source>
        <dbReference type="Pfam" id="PF00389"/>
    </source>
</evidence>
<keyword evidence="1" id="KW-0732">Signal</keyword>
<name>A0ABR2QLZ6_9ROSI</name>
<proteinExistence type="predicted"/>
<dbReference type="SUPFAM" id="SSF52283">
    <property type="entry name" value="Formate/glycerate dehydrogenase catalytic domain-like"/>
    <property type="match status" value="1"/>
</dbReference>
<reference evidence="3 4" key="1">
    <citation type="journal article" date="2024" name="G3 (Bethesda)">
        <title>Genome assembly of Hibiscus sabdariffa L. provides insights into metabolisms of medicinal natural products.</title>
        <authorList>
            <person name="Kim T."/>
        </authorList>
    </citation>
    <scope>NUCLEOTIDE SEQUENCE [LARGE SCALE GENOMIC DNA]</scope>
    <source>
        <strain evidence="3">TK-2024</strain>
        <tissue evidence="3">Old leaves</tissue>
    </source>
</reference>
<feature type="chain" id="PRO_5047247080" description="D-isomer specific 2-hydroxyacid dehydrogenase catalytic domain-containing protein" evidence="1">
    <location>
        <begin position="33"/>
        <end position="151"/>
    </location>
</feature>
<gene>
    <name evidence="3" type="ORF">V6N11_083465</name>
</gene>
<dbReference type="EMBL" id="JBBPBN010000036">
    <property type="protein sequence ID" value="KAK9001688.1"/>
    <property type="molecule type" value="Genomic_DNA"/>
</dbReference>